<gene>
    <name evidence="1" type="ORF">IFO66_06885</name>
</gene>
<accession>A0ABR9AVA8</accession>
<dbReference type="InterPro" id="IPR014988">
    <property type="entry name" value="Uncharacterised_YqcI/YcgG"/>
</dbReference>
<evidence type="ECO:0000313" key="2">
    <source>
        <dbReference type="Proteomes" id="UP000634529"/>
    </source>
</evidence>
<protein>
    <submittedName>
        <fullName evidence="1">YqcI/YcgG family protein</fullName>
    </submittedName>
</protein>
<name>A0ABR9AVA8_9BACL</name>
<organism evidence="1 2">
    <name type="scientific">Paenibacillus arenosi</name>
    <dbReference type="NCBI Taxonomy" id="2774142"/>
    <lineage>
        <taxon>Bacteria</taxon>
        <taxon>Bacillati</taxon>
        <taxon>Bacillota</taxon>
        <taxon>Bacilli</taxon>
        <taxon>Bacillales</taxon>
        <taxon>Paenibacillaceae</taxon>
        <taxon>Paenibacillus</taxon>
    </lineage>
</organism>
<sequence>MSVPTLLTKSWIEANLLELPRWQQHAYHNFVEMVADKENTYPCVPARLGFLADSLRFGFVDDARTEHAPAHLASLLQQYGECCRETGPYASLVVLFDTPEDSVGRSTIEQYEELFWSLLSRVSSYDAKDWPDHIAKDPAQPSWEFCFDGEPYFAFCATPAHVLRRSRWFSHFILAFQPRWVFESINASTPLGISLKKAIRKRLADYDEIPIHSSLQWYGQEGNLEWKQYFLRDQDELPSKCPFSYMKNLFKKIRS</sequence>
<reference evidence="1 2" key="1">
    <citation type="submission" date="2020-09" db="EMBL/GenBank/DDBJ databases">
        <title>Paenibacillus sp. CAU 1523 isolated from sand of Haeundae Beach.</title>
        <authorList>
            <person name="Kim W."/>
        </authorList>
    </citation>
    <scope>NUCLEOTIDE SEQUENCE [LARGE SCALE GENOMIC DNA]</scope>
    <source>
        <strain evidence="1 2">CAU 1523</strain>
    </source>
</reference>
<dbReference type="EMBL" id="JACYTN010000003">
    <property type="protein sequence ID" value="MBD8498030.1"/>
    <property type="molecule type" value="Genomic_DNA"/>
</dbReference>
<evidence type="ECO:0000313" key="1">
    <source>
        <dbReference type="EMBL" id="MBD8498030.1"/>
    </source>
</evidence>
<dbReference type="PANTHER" id="PTHR40045">
    <property type="entry name" value="YCGG FAMILY PROTEIN"/>
    <property type="match status" value="1"/>
</dbReference>
<dbReference type="Proteomes" id="UP000634529">
    <property type="component" value="Unassembled WGS sequence"/>
</dbReference>
<dbReference type="RefSeq" id="WP_192024429.1">
    <property type="nucleotide sequence ID" value="NZ_JACYTN010000003.1"/>
</dbReference>
<dbReference type="Pfam" id="PF08892">
    <property type="entry name" value="YqcI_YcgG"/>
    <property type="match status" value="1"/>
</dbReference>
<keyword evidence="2" id="KW-1185">Reference proteome</keyword>
<comment type="caution">
    <text evidence="1">The sequence shown here is derived from an EMBL/GenBank/DDBJ whole genome shotgun (WGS) entry which is preliminary data.</text>
</comment>
<dbReference type="PANTHER" id="PTHR40045:SF1">
    <property type="entry name" value="YQCI_YCGG FAMILY PROTEIN"/>
    <property type="match status" value="1"/>
</dbReference>
<proteinExistence type="predicted"/>